<dbReference type="GO" id="GO:0031982">
    <property type="term" value="C:vesicle"/>
    <property type="evidence" value="ECO:0007669"/>
    <property type="project" value="EnsemblMetazoa"/>
</dbReference>
<proteinExistence type="predicted"/>
<dbReference type="EMBL" id="CM002911">
    <property type="protein sequence ID" value="KMY93541.1"/>
    <property type="molecule type" value="Genomic_DNA"/>
</dbReference>
<name>A0A0J9RC28_DROSI</name>
<organism evidence="2">
    <name type="scientific">Drosophila simulans</name>
    <name type="common">Fruit fly</name>
    <dbReference type="NCBI Taxonomy" id="7240"/>
    <lineage>
        <taxon>Eukaryota</taxon>
        <taxon>Metazoa</taxon>
        <taxon>Ecdysozoa</taxon>
        <taxon>Arthropoda</taxon>
        <taxon>Hexapoda</taxon>
        <taxon>Insecta</taxon>
        <taxon>Pterygota</taxon>
        <taxon>Neoptera</taxon>
        <taxon>Endopterygota</taxon>
        <taxon>Diptera</taxon>
        <taxon>Brachycera</taxon>
        <taxon>Muscomorpha</taxon>
        <taxon>Ephydroidea</taxon>
        <taxon>Drosophilidae</taxon>
        <taxon>Drosophila</taxon>
        <taxon>Sophophora</taxon>
    </lineage>
</organism>
<dbReference type="OrthoDB" id="7737358at2759"/>
<evidence type="ECO:0000313" key="2">
    <source>
        <dbReference type="EMBL" id="KMY93541.1"/>
    </source>
</evidence>
<dbReference type="KEGG" id="dsi:Dsimw501_GD10976"/>
<dbReference type="Bgee" id="FBgn0182736">
    <property type="expression patterns" value="Expressed in embryo and 3 other cell types or tissues"/>
</dbReference>
<reference evidence="2" key="2">
    <citation type="submission" date="2014-06" db="EMBL/GenBank/DDBJ databases">
        <authorList>
            <person name="Hu T."/>
            <person name="Eisen M.B."/>
            <person name="Thornton K.R."/>
            <person name="Andolfatto P."/>
        </authorList>
    </citation>
    <scope>NUCLEOTIDE SEQUENCE</scope>
    <source>
        <strain evidence="2">W501</strain>
    </source>
</reference>
<reference evidence="2" key="3">
    <citation type="submission" date="2015-04" db="EMBL/GenBank/DDBJ databases">
        <authorList>
            <consortium name="FlyBase"/>
        </authorList>
    </citation>
    <scope>NUCLEOTIDE SEQUENCE</scope>
    <source>
        <strain evidence="2">W501</strain>
    </source>
</reference>
<sequence length="414" mass="45910">MTQQVGFQHVPMNSEEAQMVGSLKRDLRQSSKSTSNGFQLSWCIQARVSMLPRFYGQDSAIIVDINRKFPPRMDSKLQNALYYNLPVYKLIKPTTTTTTTTTAAPTSGYPADLLDIAHNKLGLKDLPSLEELGEMIGTDGASETIDYIRTLTGTEEGLALMKQYLDALHFEEAEEENVAEEQEKADDDDDDDDNNMGNASYDEMPEEKSTTTADPRPELSLMQRFGDFMKQYNLWSGQVTTTTTPAPFIAPPTASFQPVFVAPPPAGLKPLRPILVRQPLPYHYPIPLRPVSLATTKPIQVTTTTTTTTTPAPVTKPHLNTPKLIMQEDAEGKYSTLPPHIQQLAKMANISPQVVEIFLERQPKLAELAKRLSTLALSPEQTQAMDAQVLKAVQHALSNNDDLQRLIEASQALK</sequence>
<accession>A0A0J9RC28</accession>
<reference evidence="2" key="1">
    <citation type="journal article" date="2013" name="Genome Res.">
        <title>A second-generation assembly of the Drosophila simulans genome provides new insights into patterns of lineage-specific divergence.</title>
        <authorList>
            <person name="Hu T.T."/>
            <person name="Eisen M.B."/>
            <person name="Thornton K.R."/>
            <person name="Andolfatto P."/>
        </authorList>
    </citation>
    <scope>NUCLEOTIDE SEQUENCE [LARGE SCALE GENOMIC DNA]</scope>
    <source>
        <strain evidence="2">W501</strain>
    </source>
</reference>
<dbReference type="AlphaFoldDB" id="A0A0J9RC28"/>
<feature type="region of interest" description="Disordered" evidence="1">
    <location>
        <begin position="173"/>
        <end position="217"/>
    </location>
</feature>
<dbReference type="Proteomes" id="UP000035880">
    <property type="component" value="Chromosome 2R"/>
</dbReference>
<evidence type="ECO:0000256" key="1">
    <source>
        <dbReference type="SAM" id="MobiDB-lite"/>
    </source>
</evidence>
<protein>
    <submittedName>
        <fullName evidence="2">Uncharacterized protein, isoform C</fullName>
    </submittedName>
</protein>
<gene>
    <name evidence="2" type="primary">Dsim\GD10976</name>
    <name evidence="2" type="ORF">Dsimw501_GD10976</name>
</gene>
<feature type="compositionally biased region" description="Acidic residues" evidence="1">
    <location>
        <begin position="173"/>
        <end position="194"/>
    </location>
</feature>